<dbReference type="Pfam" id="PF13776">
    <property type="entry name" value="DUF4172"/>
    <property type="match status" value="1"/>
</dbReference>
<dbReference type="EMBL" id="FQXT01000011">
    <property type="protein sequence ID" value="SHI27280.1"/>
    <property type="molecule type" value="Genomic_DNA"/>
</dbReference>
<accession>A0A1M5ZSN1</accession>
<dbReference type="AlphaFoldDB" id="A0A1M5ZSN1"/>
<dbReference type="InterPro" id="IPR036388">
    <property type="entry name" value="WH-like_DNA-bd_sf"/>
</dbReference>
<keyword evidence="2" id="KW-0067">ATP-binding</keyword>
<dbReference type="InterPro" id="IPR025230">
    <property type="entry name" value="DUF4172"/>
</dbReference>
<feature type="active site" evidence="1">
    <location>
        <position position="205"/>
    </location>
</feature>
<keyword evidence="2" id="KW-0547">Nucleotide-binding</keyword>
<protein>
    <submittedName>
        <fullName evidence="4">Fic family protein</fullName>
    </submittedName>
</protein>
<dbReference type="InterPro" id="IPR036597">
    <property type="entry name" value="Fido-like_dom_sf"/>
</dbReference>
<proteinExistence type="predicted"/>
<reference evidence="5" key="1">
    <citation type="submission" date="2016-11" db="EMBL/GenBank/DDBJ databases">
        <authorList>
            <person name="Varghese N."/>
            <person name="Submissions S."/>
        </authorList>
    </citation>
    <scope>NUCLEOTIDE SEQUENCE [LARGE SCALE GENOMIC DNA]</scope>
    <source>
        <strain evidence="5">DSM 19859</strain>
    </source>
</reference>
<dbReference type="PANTHER" id="PTHR13504">
    <property type="entry name" value="FIDO DOMAIN-CONTAINING PROTEIN DDB_G0283145"/>
    <property type="match status" value="1"/>
</dbReference>
<dbReference type="GO" id="GO:0005524">
    <property type="term" value="F:ATP binding"/>
    <property type="evidence" value="ECO:0007669"/>
    <property type="project" value="UniProtKB-KW"/>
</dbReference>
<feature type="binding site" evidence="2">
    <location>
        <begin position="209"/>
        <end position="216"/>
    </location>
    <ligand>
        <name>ATP</name>
        <dbReference type="ChEBI" id="CHEBI:30616"/>
    </ligand>
</feature>
<evidence type="ECO:0000259" key="3">
    <source>
        <dbReference type="PROSITE" id="PS51459"/>
    </source>
</evidence>
<dbReference type="SUPFAM" id="SSF140931">
    <property type="entry name" value="Fic-like"/>
    <property type="match status" value="1"/>
</dbReference>
<name>A0A1M5ZSN1_9FLAO</name>
<feature type="domain" description="Fido" evidence="3">
    <location>
        <begin position="112"/>
        <end position="268"/>
    </location>
</feature>
<gene>
    <name evidence="4" type="ORF">SAMN04487999_3459</name>
</gene>
<dbReference type="PROSITE" id="PS51459">
    <property type="entry name" value="FIDO"/>
    <property type="match status" value="1"/>
</dbReference>
<dbReference type="Proteomes" id="UP000184240">
    <property type="component" value="Unassembled WGS sequence"/>
</dbReference>
<evidence type="ECO:0000256" key="1">
    <source>
        <dbReference type="PIRSR" id="PIRSR640198-1"/>
    </source>
</evidence>
<sequence>MYNWQHEDWPNFKYTTTEIEEKLFDFSQRAGRVNGLLEGLSGKMQMEAILSLMVAEAVKTSEIEGEYLSREDVMSSIRNNMGYGTPKTVKDPMAQGVGDLMVRVRQNFAKPLTDQVLFQWHETLLEGAVRINTGQWRKHSEPMQIVSGSWGKEKIHFEAPPSHLLPNEMRAFITWFNESHPAGASPIKKPLIRAAIAHLYFESIHPFEDGNGRIGRALSEKALSQDLNRPVLLSLSKAIEHDKQAYYKALKNAQQSNEITDWIIYFVNTVLEAQSQAEDLVSFTLKKARFFDRHRNSLNERQLKVINRMLDEEPEGFKGGMTAKKYIALTKTSKATATRDLQDLAAKKLFISIGEGRSTRYEINFED</sequence>
<dbReference type="Gene3D" id="1.10.10.10">
    <property type="entry name" value="Winged helix-like DNA-binding domain superfamily/Winged helix DNA-binding domain"/>
    <property type="match status" value="1"/>
</dbReference>
<dbReference type="RefSeq" id="WP_233430671.1">
    <property type="nucleotide sequence ID" value="NZ_FQXT01000011.1"/>
</dbReference>
<dbReference type="Pfam" id="PF02661">
    <property type="entry name" value="Fic"/>
    <property type="match status" value="1"/>
</dbReference>
<evidence type="ECO:0000313" key="5">
    <source>
        <dbReference type="Proteomes" id="UP000184240"/>
    </source>
</evidence>
<feature type="binding site" evidence="2">
    <location>
        <begin position="246"/>
        <end position="247"/>
    </location>
    <ligand>
        <name>ATP</name>
        <dbReference type="ChEBI" id="CHEBI:30616"/>
    </ligand>
</feature>
<evidence type="ECO:0000256" key="2">
    <source>
        <dbReference type="PIRSR" id="PIRSR640198-2"/>
    </source>
</evidence>
<organism evidence="4 5">
    <name type="scientific">Leeuwenhoekiella palythoae</name>
    <dbReference type="NCBI Taxonomy" id="573501"/>
    <lineage>
        <taxon>Bacteria</taxon>
        <taxon>Pseudomonadati</taxon>
        <taxon>Bacteroidota</taxon>
        <taxon>Flavobacteriia</taxon>
        <taxon>Flavobacteriales</taxon>
        <taxon>Flavobacteriaceae</taxon>
        <taxon>Leeuwenhoekiella</taxon>
    </lineage>
</organism>
<evidence type="ECO:0000313" key="4">
    <source>
        <dbReference type="EMBL" id="SHI27280.1"/>
    </source>
</evidence>
<dbReference type="InterPro" id="IPR003812">
    <property type="entry name" value="Fido"/>
</dbReference>
<dbReference type="InterPro" id="IPR040198">
    <property type="entry name" value="Fido_containing"/>
</dbReference>
<dbReference type="STRING" id="573501.SAMN04487999_3459"/>
<dbReference type="PANTHER" id="PTHR13504:SF33">
    <property type="entry name" value="FIC FAMILY PROTEIN"/>
    <property type="match status" value="1"/>
</dbReference>
<dbReference type="Gene3D" id="1.10.3290.10">
    <property type="entry name" value="Fido-like domain"/>
    <property type="match status" value="1"/>
</dbReference>